<evidence type="ECO:0000256" key="4">
    <source>
        <dbReference type="ARBA" id="ARBA00022801"/>
    </source>
</evidence>
<dbReference type="EC" id="3.2.1.21" evidence="3"/>
<accession>A0A8C8R6P9</accession>
<dbReference type="Gene3D" id="3.20.20.80">
    <property type="entry name" value="Glycosidases"/>
    <property type="match status" value="2"/>
</dbReference>
<evidence type="ECO:0000256" key="2">
    <source>
        <dbReference type="ARBA" id="ARBA00011738"/>
    </source>
</evidence>
<keyword evidence="5" id="KW-0325">Glycoprotein</keyword>
<dbReference type="InterPro" id="IPR001360">
    <property type="entry name" value="Glyco_hydro_1"/>
</dbReference>
<dbReference type="Ensembl" id="ENSPCET00000000998.1">
    <property type="protein sequence ID" value="ENSPCEP00000000962.1"/>
    <property type="gene ID" value="ENSPCEG00000000735.1"/>
</dbReference>
<proteinExistence type="inferred from homology"/>
<feature type="active site" description="Nucleophile" evidence="7">
    <location>
        <position position="854"/>
    </location>
</feature>
<dbReference type="Proteomes" id="UP000694393">
    <property type="component" value="Unplaced"/>
</dbReference>
<dbReference type="SUPFAM" id="SSF51445">
    <property type="entry name" value="(Trans)glycosidases"/>
    <property type="match status" value="2"/>
</dbReference>
<dbReference type="PROSITE" id="PS00653">
    <property type="entry name" value="GLYCOSYL_HYDROL_F1_2"/>
    <property type="match status" value="1"/>
</dbReference>
<dbReference type="GO" id="GO:0004553">
    <property type="term" value="F:hydrolase activity, hydrolyzing O-glycosyl compounds"/>
    <property type="evidence" value="ECO:0007669"/>
    <property type="project" value="InterPro"/>
</dbReference>
<dbReference type="FunFam" id="3.20.20.80:FF:000013">
    <property type="entry name" value="lactase-phlorizin hydrolase"/>
    <property type="match status" value="2"/>
</dbReference>
<dbReference type="GO" id="GO:0005975">
    <property type="term" value="P:carbohydrate metabolic process"/>
    <property type="evidence" value="ECO:0007669"/>
    <property type="project" value="InterPro"/>
</dbReference>
<evidence type="ECO:0000256" key="1">
    <source>
        <dbReference type="ARBA" id="ARBA00010838"/>
    </source>
</evidence>
<evidence type="ECO:0000256" key="6">
    <source>
        <dbReference type="ARBA" id="ARBA00023295"/>
    </source>
</evidence>
<protein>
    <recommendedName>
        <fullName evidence="3">beta-glucosidase</fullName>
        <ecNumber evidence="3">3.2.1.21</ecNumber>
    </recommendedName>
</protein>
<dbReference type="PANTHER" id="PTHR10353">
    <property type="entry name" value="GLYCOSYL HYDROLASE"/>
    <property type="match status" value="1"/>
</dbReference>
<dbReference type="PRINTS" id="PR00131">
    <property type="entry name" value="GLHYDRLASE1"/>
</dbReference>
<dbReference type="InterPro" id="IPR018120">
    <property type="entry name" value="Glyco_hydro_1_AS"/>
</dbReference>
<dbReference type="InterPro" id="IPR033132">
    <property type="entry name" value="GH_1_N_CS"/>
</dbReference>
<comment type="subunit">
    <text evidence="2">Homodimer.</text>
</comment>
<comment type="similarity">
    <text evidence="1">Belongs to the glycosyl hydrolase 1 family.</text>
</comment>
<dbReference type="PANTHER" id="PTHR10353:SF36">
    <property type="entry name" value="LP05116P"/>
    <property type="match status" value="1"/>
</dbReference>
<evidence type="ECO:0000313" key="10">
    <source>
        <dbReference type="Proteomes" id="UP000694393"/>
    </source>
</evidence>
<keyword evidence="6 8" id="KW-0326">Glycosidase</keyword>
<dbReference type="Pfam" id="PF00232">
    <property type="entry name" value="Glyco_hydro_1"/>
    <property type="match status" value="3"/>
</dbReference>
<evidence type="ECO:0000256" key="8">
    <source>
        <dbReference type="RuleBase" id="RU004468"/>
    </source>
</evidence>
<evidence type="ECO:0000256" key="5">
    <source>
        <dbReference type="ARBA" id="ARBA00023180"/>
    </source>
</evidence>
<evidence type="ECO:0000256" key="3">
    <source>
        <dbReference type="ARBA" id="ARBA00012744"/>
    </source>
</evidence>
<keyword evidence="4 8" id="KW-0378">Hydrolase</keyword>
<evidence type="ECO:0000313" key="9">
    <source>
        <dbReference type="Ensembl" id="ENSPCEP00000000962.1"/>
    </source>
</evidence>
<organism evidence="9 10">
    <name type="scientific">Pelusios castaneus</name>
    <name type="common">West African mud turtle</name>
    <dbReference type="NCBI Taxonomy" id="367368"/>
    <lineage>
        <taxon>Eukaryota</taxon>
        <taxon>Metazoa</taxon>
        <taxon>Chordata</taxon>
        <taxon>Craniata</taxon>
        <taxon>Vertebrata</taxon>
        <taxon>Euteleostomi</taxon>
        <taxon>Archelosauria</taxon>
        <taxon>Testudinata</taxon>
        <taxon>Testudines</taxon>
        <taxon>Pleurodira</taxon>
        <taxon>Pelomedusidae</taxon>
        <taxon>Pelusios</taxon>
    </lineage>
</organism>
<reference evidence="9" key="2">
    <citation type="submission" date="2025-09" db="UniProtKB">
        <authorList>
            <consortium name="Ensembl"/>
        </authorList>
    </citation>
    <scope>IDENTIFICATION</scope>
</reference>
<keyword evidence="10" id="KW-1185">Reference proteome</keyword>
<dbReference type="AlphaFoldDB" id="A0A8C8R6P9"/>
<sequence length="933" mass="106499">QDKGLAMGYDVNEFLNYSPIHAIRYTVFVPYVLDRLLIIWKTFANQSELERDTFVHDVFPNGFLWGTSTGSFSVEGGWAEDGKGESIWDRFGHQNHVHMNQTANVACDSYHKTDYDVYLLRGLQSKLYKFSISWARIFPTGIRDSFSLQGVNYYNKLINSLLDSNIEPMVTLFHWDLPQALQDLGGWQNESIIDIFANYADFCFATFGDRVKLWITFHEPWVISYAGYGTGQHPPGIADPGVASFKVAHSIIKAHAKAWHVYDDKYRSQQRGKVGIVLNSDWAEPKTPTSSEDVKAAERYMQFMLGWFAHPIFVNGDYPDILKSQIQQKNQQCVSAAILLPSFSEEEKSLVKGTADFFGLSHYTSRLISTAANDMVPWGLRRLLKFISQEYTGTGIPIYIAGNGVPTNDGGDSDIFFYYSLTAIKLDAVDVQTYIARSLIDGFEGPMGYSQLFGLHHVNFEDGNRQRTPKESAYFFSNVIEKNGFPSEFERDMYFYGTFRDDFTWGVSTSAYQIEGGWNADGKGPSVWDNFTHIPGNIKNNETGDIACDSYNKLAADLYMLKALRVKSYRFSLSWPRIFPSGRNDSINKQGVDYYKRLINGLTAKNITPMVTLHHWDLPQALQDIGGWENDVLIELFDSFADFCFQTFGDKVKFWITFNEPIDNPGYAPYKITHTLLKAHARVYHTYDRKYRASQKGVISLSLNTEWVEPKSPDDPRDVEAADRYLQFALGWFAHPIFKNGDYPEVMKWRVGNRSELQNLPSFRLPVFTVEEREYIRGTADVFCINTYSTKIVTHKTTRLKPFSYEYDQELSEEVDASWPTSAVSGMRAVAWGLRRLLNWIKEEYGNPPIYITENGVGTQSKSDVDDTSRIFYYKTYIDEALKGIGVICSNGSMMMKDFHCHGLQAEKTLESYKTFTLLSSAKCQMVNHAAVY</sequence>
<dbReference type="InterPro" id="IPR017853">
    <property type="entry name" value="GH"/>
</dbReference>
<name>A0A8C8R6P9_9SAUR</name>
<dbReference type="PROSITE" id="PS00572">
    <property type="entry name" value="GLYCOSYL_HYDROL_F1_1"/>
    <property type="match status" value="1"/>
</dbReference>
<reference evidence="9" key="1">
    <citation type="submission" date="2025-08" db="UniProtKB">
        <authorList>
            <consortium name="Ensembl"/>
        </authorList>
    </citation>
    <scope>IDENTIFICATION</scope>
</reference>
<evidence type="ECO:0000256" key="7">
    <source>
        <dbReference type="PROSITE-ProRule" id="PRU10055"/>
    </source>
</evidence>